<dbReference type="InterPro" id="IPR036594">
    <property type="entry name" value="Meth_synthase_dom"/>
</dbReference>
<dbReference type="PROSITE" id="PS51332">
    <property type="entry name" value="B12_BINDING"/>
    <property type="match status" value="1"/>
</dbReference>
<evidence type="ECO:0000256" key="3">
    <source>
        <dbReference type="ARBA" id="ARBA00023285"/>
    </source>
</evidence>
<dbReference type="OrthoDB" id="134276at2157"/>
<dbReference type="GO" id="GO:0015948">
    <property type="term" value="P:methanogenesis"/>
    <property type="evidence" value="ECO:0007669"/>
    <property type="project" value="InterPro"/>
</dbReference>
<dbReference type="InterPro" id="IPR006158">
    <property type="entry name" value="Cobalamin-bd"/>
</dbReference>
<dbReference type="Pfam" id="PF02607">
    <property type="entry name" value="B12-binding_2"/>
    <property type="match status" value="1"/>
</dbReference>
<dbReference type="Pfam" id="PF02310">
    <property type="entry name" value="B12-binding"/>
    <property type="match status" value="1"/>
</dbReference>
<gene>
    <name evidence="6" type="ordered locus">Mzhil_1953</name>
</gene>
<dbReference type="Gene3D" id="1.10.1240.10">
    <property type="entry name" value="Methionine synthase domain"/>
    <property type="match status" value="1"/>
</dbReference>
<dbReference type="InterPro" id="IPR036724">
    <property type="entry name" value="Cobalamin-bd_sf"/>
</dbReference>
<dbReference type="GO" id="GO:0050897">
    <property type="term" value="F:cobalt ion binding"/>
    <property type="evidence" value="ECO:0007669"/>
    <property type="project" value="InterPro"/>
</dbReference>
<evidence type="ECO:0000313" key="7">
    <source>
        <dbReference type="Proteomes" id="UP000006622"/>
    </source>
</evidence>
<accession>F7XKS5</accession>
<dbReference type="SMART" id="SM01018">
    <property type="entry name" value="B12-binding_2"/>
    <property type="match status" value="1"/>
</dbReference>
<sequence>MLDINPDRILVRYNVKLEECMTPEEAAEELYPADEMIRPITRAIFEGDEDEVIEGLQRAMDSGMDPLYLINEALMVGMEIVSRLYDEGVIYLPDVIISAHAMIDGIEFCKEMSHIPLEFNKGKVVSFVVEGDIHDIGKTIVTILLRANGYDVIDLGRDVPVEEVVDTVKREKPLFLSGTALMTTTMHSFKQIKEKLEQDGVNVPFVCGGGAVTQDFVSHYDLGIYGEEAADVPKIADAILKGLSIEQLRNKFHRH</sequence>
<dbReference type="GeneID" id="10823597"/>
<dbReference type="PANTHER" id="PTHR45833:SF1">
    <property type="entry name" value="METHIONINE SYNTHASE"/>
    <property type="match status" value="1"/>
</dbReference>
<dbReference type="CDD" id="cd02070">
    <property type="entry name" value="corrinoid_protein_B12-BD"/>
    <property type="match status" value="1"/>
</dbReference>
<dbReference type="EMBL" id="CP002101">
    <property type="protein sequence ID" value="AEH61788.1"/>
    <property type="molecule type" value="Genomic_DNA"/>
</dbReference>
<dbReference type="InterPro" id="IPR003759">
    <property type="entry name" value="Cbl-bd_cap"/>
</dbReference>
<dbReference type="AlphaFoldDB" id="F7XKS5"/>
<dbReference type="PANTHER" id="PTHR45833">
    <property type="entry name" value="METHIONINE SYNTHASE"/>
    <property type="match status" value="1"/>
</dbReference>
<evidence type="ECO:0000256" key="2">
    <source>
        <dbReference type="ARBA" id="ARBA00022723"/>
    </source>
</evidence>
<dbReference type="SUPFAM" id="SSF52242">
    <property type="entry name" value="Cobalamin (vitamin B12)-binding domain"/>
    <property type="match status" value="1"/>
</dbReference>
<protein>
    <submittedName>
        <fullName evidence="6">Methyltransferase cognate corrinoid protein</fullName>
    </submittedName>
</protein>
<keyword evidence="6" id="KW-0489">Methyltransferase</keyword>
<name>F7XKS5_METZD</name>
<dbReference type="InterPro" id="IPR012741">
    <property type="entry name" value="Corrinoid_p"/>
</dbReference>
<dbReference type="Proteomes" id="UP000006622">
    <property type="component" value="Chromosome"/>
</dbReference>
<keyword evidence="7" id="KW-1185">Reference proteome</keyword>
<dbReference type="GO" id="GO:0005829">
    <property type="term" value="C:cytosol"/>
    <property type="evidence" value="ECO:0007669"/>
    <property type="project" value="TreeGrafter"/>
</dbReference>
<reference evidence="6" key="1">
    <citation type="submission" date="2010-07" db="EMBL/GenBank/DDBJ databases">
        <title>The complete genome of Methanosalsum zhilinae DSM 4017.</title>
        <authorList>
            <consortium name="US DOE Joint Genome Institute (JGI-PGF)"/>
            <person name="Lucas S."/>
            <person name="Copeland A."/>
            <person name="Lapidus A."/>
            <person name="Glavina del Rio T."/>
            <person name="Dalin E."/>
            <person name="Tice H."/>
            <person name="Bruce D."/>
            <person name="Goodwin L."/>
            <person name="Pitluck S."/>
            <person name="Kyrpides N."/>
            <person name="Mavromatis K."/>
            <person name="Ovchinnikova G."/>
            <person name="Daligault H."/>
            <person name="Detter J.C."/>
            <person name="Han C."/>
            <person name="Tapia R."/>
            <person name="Larimer F."/>
            <person name="Land M."/>
            <person name="Hauser L."/>
            <person name="Markowitz V."/>
            <person name="Cheng J.-F."/>
            <person name="Hugenholtz P."/>
            <person name="Woyke T."/>
            <person name="Wu D."/>
            <person name="Spring S."/>
            <person name="Schueler E."/>
            <person name="Brambilla E."/>
            <person name="Klenk H.-P."/>
            <person name="Eisen J.A."/>
        </authorList>
    </citation>
    <scope>NUCLEOTIDE SEQUENCE</scope>
    <source>
        <strain evidence="6">DSM 4017</strain>
    </source>
</reference>
<dbReference type="GO" id="GO:0046653">
    <property type="term" value="P:tetrahydrofolate metabolic process"/>
    <property type="evidence" value="ECO:0007669"/>
    <property type="project" value="TreeGrafter"/>
</dbReference>
<proteinExistence type="inferred from homology"/>
<evidence type="ECO:0000256" key="1">
    <source>
        <dbReference type="ARBA" id="ARBA00010854"/>
    </source>
</evidence>
<dbReference type="FunFam" id="3.40.50.280:FF:000003">
    <property type="entry name" value="Dimethylamine methyltransferase corrinoid protein"/>
    <property type="match status" value="1"/>
</dbReference>
<dbReference type="NCBIfam" id="TIGR02370">
    <property type="entry name" value="pyl_corrinoid"/>
    <property type="match status" value="1"/>
</dbReference>
<keyword evidence="6" id="KW-0808">Transferase</keyword>
<evidence type="ECO:0000259" key="5">
    <source>
        <dbReference type="PROSITE" id="PS51337"/>
    </source>
</evidence>
<dbReference type="NCBIfam" id="NF040655">
    <property type="entry name" value="MtaC_Meth"/>
    <property type="match status" value="1"/>
</dbReference>
<dbReference type="KEGG" id="mzh:Mzhil_1953"/>
<dbReference type="GO" id="GO:0008705">
    <property type="term" value="F:methionine synthase activity"/>
    <property type="evidence" value="ECO:0007669"/>
    <property type="project" value="TreeGrafter"/>
</dbReference>
<dbReference type="InterPro" id="IPR050554">
    <property type="entry name" value="Met_Synthase/Corrinoid"/>
</dbReference>
<comment type="similarity">
    <text evidence="1">Belongs to the methylamine corrinoid protein family.</text>
</comment>
<dbReference type="GO" id="GO:0031419">
    <property type="term" value="F:cobalamin binding"/>
    <property type="evidence" value="ECO:0007669"/>
    <property type="project" value="InterPro"/>
</dbReference>
<organism evidence="6 7">
    <name type="scientific">Methanosalsum zhilinae (strain DSM 4017 / NBRC 107636 / OCM 62 / WeN5)</name>
    <name type="common">Methanohalophilus zhilinae</name>
    <dbReference type="NCBI Taxonomy" id="679901"/>
    <lineage>
        <taxon>Archaea</taxon>
        <taxon>Methanobacteriati</taxon>
        <taxon>Methanobacteriota</taxon>
        <taxon>Stenosarchaea group</taxon>
        <taxon>Methanomicrobia</taxon>
        <taxon>Methanosarcinales</taxon>
        <taxon>Methanosarcinaceae</taxon>
        <taxon>Methanosalsum</taxon>
    </lineage>
</organism>
<dbReference type="GO" id="GO:0050667">
    <property type="term" value="P:homocysteine metabolic process"/>
    <property type="evidence" value="ECO:0007669"/>
    <property type="project" value="TreeGrafter"/>
</dbReference>
<dbReference type="RefSeq" id="WP_013899224.1">
    <property type="nucleotide sequence ID" value="NC_015676.1"/>
</dbReference>
<feature type="domain" description="B12-binding N-terminal" evidence="5">
    <location>
        <begin position="27"/>
        <end position="121"/>
    </location>
</feature>
<evidence type="ECO:0000313" key="6">
    <source>
        <dbReference type="EMBL" id="AEH61788.1"/>
    </source>
</evidence>
<dbReference type="PROSITE" id="PS51337">
    <property type="entry name" value="B12_BINDING_NTER"/>
    <property type="match status" value="1"/>
</dbReference>
<keyword evidence="2" id="KW-0479">Metal-binding</keyword>
<keyword evidence="3" id="KW-0170">Cobalt</keyword>
<evidence type="ECO:0000259" key="4">
    <source>
        <dbReference type="PROSITE" id="PS51332"/>
    </source>
</evidence>
<dbReference type="Gene3D" id="3.40.50.280">
    <property type="entry name" value="Cobalamin-binding domain"/>
    <property type="match status" value="1"/>
</dbReference>
<dbReference type="STRING" id="679901.Mzhil_1953"/>
<dbReference type="HOGENOM" id="CLU_082102_0_0_2"/>
<feature type="domain" description="B12-binding" evidence="4">
    <location>
        <begin position="121"/>
        <end position="246"/>
    </location>
</feature>
<dbReference type="GO" id="GO:0032259">
    <property type="term" value="P:methylation"/>
    <property type="evidence" value="ECO:0007669"/>
    <property type="project" value="UniProtKB-KW"/>
</dbReference>
<dbReference type="SUPFAM" id="SSF47644">
    <property type="entry name" value="Methionine synthase domain"/>
    <property type="match status" value="1"/>
</dbReference>